<gene>
    <name evidence="6" type="ORF">WAK64_17545</name>
</gene>
<sequence length="294" mass="33155">MISVELYRVFYVTAQEKSFSKAAMKLYVTQPSVSHSIKQLEEALQLQLFIRTPKGVSMTNEGKALFHFIEQAFSLIDSGERKVTEMRELQAGSVTIGGSDSICKHVLLPSIQSFQHLYPDIRIKLQHGSTPTIIEKLTSGIIDFGFIHLPIHDQQIEVTEILSSRNIFVVGEKYKALSEEVAILKDLLQYPIISFSETSSSRRFLNDLFQKQGFIVKPDIEVGSVDLIIECAKIGMGIAFVAKEYVTQELDKQTLFEVKLEEKIVNRKIGLVKMKELPLSVAASAFYQHLLQKA</sequence>
<dbReference type="PROSITE" id="PS50931">
    <property type="entry name" value="HTH_LYSR"/>
    <property type="match status" value="1"/>
</dbReference>
<proteinExistence type="inferred from homology"/>
<dbReference type="PANTHER" id="PTHR30126:SF64">
    <property type="entry name" value="HTH-TYPE TRANSCRIPTIONAL REGULATOR CITR"/>
    <property type="match status" value="1"/>
</dbReference>
<reference evidence="6 7" key="1">
    <citation type="journal article" date="2018" name="J. Microbiol.">
        <title>Bacillus spongiae sp. nov., isolated from sponge of Jeju Island.</title>
        <authorList>
            <person name="Lee G.E."/>
            <person name="Im W.T."/>
            <person name="Park J.S."/>
        </authorList>
    </citation>
    <scope>NUCLEOTIDE SEQUENCE [LARGE SCALE GENOMIC DNA]</scope>
    <source>
        <strain evidence="6 7">135PIL107-10</strain>
    </source>
</reference>
<evidence type="ECO:0000256" key="4">
    <source>
        <dbReference type="ARBA" id="ARBA00023163"/>
    </source>
</evidence>
<comment type="similarity">
    <text evidence="1">Belongs to the LysR transcriptional regulatory family.</text>
</comment>
<dbReference type="InterPro" id="IPR005119">
    <property type="entry name" value="LysR_subst-bd"/>
</dbReference>
<dbReference type="InterPro" id="IPR000847">
    <property type="entry name" value="LysR_HTH_N"/>
</dbReference>
<dbReference type="Proteomes" id="UP001312865">
    <property type="component" value="Unassembled WGS sequence"/>
</dbReference>
<protein>
    <submittedName>
        <fullName evidence="6">LysR family transcriptional regulator</fullName>
    </submittedName>
</protein>
<dbReference type="SUPFAM" id="SSF46785">
    <property type="entry name" value="Winged helix' DNA-binding domain"/>
    <property type="match status" value="1"/>
</dbReference>
<dbReference type="Gene3D" id="1.10.10.10">
    <property type="entry name" value="Winged helix-like DNA-binding domain superfamily/Winged helix DNA-binding domain"/>
    <property type="match status" value="1"/>
</dbReference>
<accession>A0ABU8HHK3</accession>
<evidence type="ECO:0000256" key="3">
    <source>
        <dbReference type="ARBA" id="ARBA00023125"/>
    </source>
</evidence>
<comment type="caution">
    <text evidence="6">The sequence shown here is derived from an EMBL/GenBank/DDBJ whole genome shotgun (WGS) entry which is preliminary data.</text>
</comment>
<evidence type="ECO:0000313" key="7">
    <source>
        <dbReference type="Proteomes" id="UP001312865"/>
    </source>
</evidence>
<dbReference type="RefSeq" id="WP_336588305.1">
    <property type="nucleotide sequence ID" value="NZ_JBBAXC010000017.1"/>
</dbReference>
<organism evidence="6 7">
    <name type="scientific">Bacillus spongiae</name>
    <dbReference type="NCBI Taxonomy" id="2683610"/>
    <lineage>
        <taxon>Bacteria</taxon>
        <taxon>Bacillati</taxon>
        <taxon>Bacillota</taxon>
        <taxon>Bacilli</taxon>
        <taxon>Bacillales</taxon>
        <taxon>Bacillaceae</taxon>
        <taxon>Bacillus</taxon>
    </lineage>
</organism>
<name>A0ABU8HHK3_9BACI</name>
<feature type="domain" description="HTH lysR-type" evidence="5">
    <location>
        <begin position="8"/>
        <end position="59"/>
    </location>
</feature>
<dbReference type="Pfam" id="PF03466">
    <property type="entry name" value="LysR_substrate"/>
    <property type="match status" value="1"/>
</dbReference>
<dbReference type="InterPro" id="IPR036388">
    <property type="entry name" value="WH-like_DNA-bd_sf"/>
</dbReference>
<dbReference type="CDD" id="cd05466">
    <property type="entry name" value="PBP2_LTTR_substrate"/>
    <property type="match status" value="1"/>
</dbReference>
<evidence type="ECO:0000259" key="5">
    <source>
        <dbReference type="PROSITE" id="PS50931"/>
    </source>
</evidence>
<dbReference type="PRINTS" id="PR00039">
    <property type="entry name" value="HTHLYSR"/>
</dbReference>
<dbReference type="Gene3D" id="3.40.190.290">
    <property type="match status" value="1"/>
</dbReference>
<keyword evidence="7" id="KW-1185">Reference proteome</keyword>
<dbReference type="SUPFAM" id="SSF53850">
    <property type="entry name" value="Periplasmic binding protein-like II"/>
    <property type="match status" value="1"/>
</dbReference>
<dbReference type="PANTHER" id="PTHR30126">
    <property type="entry name" value="HTH-TYPE TRANSCRIPTIONAL REGULATOR"/>
    <property type="match status" value="1"/>
</dbReference>
<dbReference type="Pfam" id="PF00126">
    <property type="entry name" value="HTH_1"/>
    <property type="match status" value="1"/>
</dbReference>
<dbReference type="InterPro" id="IPR036390">
    <property type="entry name" value="WH_DNA-bd_sf"/>
</dbReference>
<evidence type="ECO:0000313" key="6">
    <source>
        <dbReference type="EMBL" id="MEI5908856.1"/>
    </source>
</evidence>
<keyword evidence="4" id="KW-0804">Transcription</keyword>
<evidence type="ECO:0000256" key="1">
    <source>
        <dbReference type="ARBA" id="ARBA00009437"/>
    </source>
</evidence>
<keyword evidence="2" id="KW-0805">Transcription regulation</keyword>
<keyword evidence="3" id="KW-0238">DNA-binding</keyword>
<evidence type="ECO:0000256" key="2">
    <source>
        <dbReference type="ARBA" id="ARBA00023015"/>
    </source>
</evidence>
<dbReference type="EMBL" id="JBBAXC010000017">
    <property type="protein sequence ID" value="MEI5908856.1"/>
    <property type="molecule type" value="Genomic_DNA"/>
</dbReference>